<comment type="caution">
    <text evidence="5">The sequence shown here is derived from an EMBL/GenBank/DDBJ whole genome shotgun (WGS) entry which is preliminary data.</text>
</comment>
<accession>A0A5B0RI82</accession>
<gene>
    <name evidence="4" type="ORF">PGT21_022516</name>
    <name evidence="5" type="ORF">PGTUg99_016213</name>
</gene>
<dbReference type="InterPro" id="IPR015158">
    <property type="entry name" value="Bud22_dom"/>
</dbReference>
<feature type="compositionally biased region" description="Low complexity" evidence="2">
    <location>
        <begin position="260"/>
        <end position="294"/>
    </location>
</feature>
<feature type="region of interest" description="Disordered" evidence="2">
    <location>
        <begin position="1"/>
        <end position="26"/>
    </location>
</feature>
<proteinExistence type="predicted"/>
<protein>
    <recommendedName>
        <fullName evidence="3">Bud22 domain-containing protein</fullName>
    </recommendedName>
</protein>
<dbReference type="Pfam" id="PF09073">
    <property type="entry name" value="BUD22"/>
    <property type="match status" value="1"/>
</dbReference>
<feature type="compositionally biased region" description="Polar residues" evidence="2">
    <location>
        <begin position="17"/>
        <end position="26"/>
    </location>
</feature>
<dbReference type="GO" id="GO:0005634">
    <property type="term" value="C:nucleus"/>
    <property type="evidence" value="ECO:0007669"/>
    <property type="project" value="TreeGrafter"/>
</dbReference>
<feature type="domain" description="Bud22" evidence="3">
    <location>
        <begin position="31"/>
        <end position="451"/>
    </location>
</feature>
<evidence type="ECO:0000259" key="3">
    <source>
        <dbReference type="Pfam" id="PF09073"/>
    </source>
</evidence>
<feature type="region of interest" description="Disordered" evidence="2">
    <location>
        <begin position="160"/>
        <end position="451"/>
    </location>
</feature>
<dbReference type="Proteomes" id="UP000325313">
    <property type="component" value="Unassembled WGS sequence"/>
</dbReference>
<dbReference type="AlphaFoldDB" id="A0A5B0RI82"/>
<feature type="compositionally biased region" description="Basic residues" evidence="2">
    <location>
        <begin position="353"/>
        <end position="364"/>
    </location>
</feature>
<organism evidence="5 7">
    <name type="scientific">Puccinia graminis f. sp. tritici</name>
    <dbReference type="NCBI Taxonomy" id="56615"/>
    <lineage>
        <taxon>Eukaryota</taxon>
        <taxon>Fungi</taxon>
        <taxon>Dikarya</taxon>
        <taxon>Basidiomycota</taxon>
        <taxon>Pucciniomycotina</taxon>
        <taxon>Pucciniomycetes</taxon>
        <taxon>Pucciniales</taxon>
        <taxon>Pucciniaceae</taxon>
        <taxon>Puccinia</taxon>
    </lineage>
</organism>
<evidence type="ECO:0000256" key="1">
    <source>
        <dbReference type="ARBA" id="ARBA00023054"/>
    </source>
</evidence>
<evidence type="ECO:0000256" key="2">
    <source>
        <dbReference type="SAM" id="MobiDB-lite"/>
    </source>
</evidence>
<dbReference type="PANTHER" id="PTHR23325:SF1">
    <property type="entry name" value="SERUM RESPONSE FACTOR-BINDING PROTEIN 1"/>
    <property type="match status" value="1"/>
</dbReference>
<dbReference type="OrthoDB" id="3364872at2759"/>
<name>A0A5B0RI82_PUCGR</name>
<dbReference type="GO" id="GO:0030686">
    <property type="term" value="C:90S preribosome"/>
    <property type="evidence" value="ECO:0007669"/>
    <property type="project" value="TreeGrafter"/>
</dbReference>
<dbReference type="Proteomes" id="UP000324748">
    <property type="component" value="Unassembled WGS sequence"/>
</dbReference>
<evidence type="ECO:0000313" key="5">
    <source>
        <dbReference type="EMBL" id="KAA1125450.1"/>
    </source>
</evidence>
<evidence type="ECO:0000313" key="4">
    <source>
        <dbReference type="EMBL" id="KAA1091065.1"/>
    </source>
</evidence>
<reference evidence="6 7" key="1">
    <citation type="submission" date="2019-05" db="EMBL/GenBank/DDBJ databases">
        <title>Emergence of the Ug99 lineage of the wheat stem rust pathogen through somatic hybridization.</title>
        <authorList>
            <person name="Li F."/>
            <person name="Upadhyaya N.M."/>
            <person name="Sperschneider J."/>
            <person name="Matny O."/>
            <person name="Nguyen-Phuc H."/>
            <person name="Mago R."/>
            <person name="Raley C."/>
            <person name="Miller M.E."/>
            <person name="Silverstein K.A.T."/>
            <person name="Henningsen E."/>
            <person name="Hirsch C.D."/>
            <person name="Visser B."/>
            <person name="Pretorius Z.A."/>
            <person name="Steffenson B.J."/>
            <person name="Schwessinger B."/>
            <person name="Dodds P.N."/>
            <person name="Figueroa M."/>
        </authorList>
    </citation>
    <scope>NUCLEOTIDE SEQUENCE [LARGE SCALE GENOMIC DNA]</scope>
    <source>
        <strain evidence="4">21-0</strain>
        <strain evidence="5 7">Ug99</strain>
    </source>
</reference>
<dbReference type="PANTHER" id="PTHR23325">
    <property type="entry name" value="SERUM RESPONSE FACTOR-BINDING"/>
    <property type="match status" value="1"/>
</dbReference>
<feature type="compositionally biased region" description="Acidic residues" evidence="2">
    <location>
        <begin position="315"/>
        <end position="324"/>
    </location>
</feature>
<evidence type="ECO:0000313" key="7">
    <source>
        <dbReference type="Proteomes" id="UP000325313"/>
    </source>
</evidence>
<feature type="compositionally biased region" description="Basic and acidic residues" evidence="2">
    <location>
        <begin position="365"/>
        <end position="385"/>
    </location>
</feature>
<feature type="compositionally biased region" description="Low complexity" evidence="2">
    <location>
        <begin position="168"/>
        <end position="177"/>
    </location>
</feature>
<dbReference type="GO" id="GO:0030490">
    <property type="term" value="P:maturation of SSU-rRNA"/>
    <property type="evidence" value="ECO:0007669"/>
    <property type="project" value="TreeGrafter"/>
</dbReference>
<evidence type="ECO:0000313" key="6">
    <source>
        <dbReference type="Proteomes" id="UP000324748"/>
    </source>
</evidence>
<sequence>MDSTHERPSKRKKSNTKENVSSPLDQQLTLALRNVSRATKKAKAFEIQHLVRKLRLVKEGKPIQKKEASAIDPAKLEDDLSSFKSINVENLSKKILYTRLKRQSPEAVTHSIFEELQDSDRPIQLDRIENKISSQKTLADLIKQTVSKLLLHLRPDSIEQIDPKTTKKSSSTTSQKSPADGRASAKPPRVRNSSSEQSDSEDHDEELLGDELDEAVARELAGLEAGSTGESSTEAEQSRRNHSDDDDEPSDSQSDRSDESQSLSGYSSESSTLQPAPTKKAKLTKPSTATKLATRASSSTFLPALNVGYTLGDSDASDLEIDDLAVDKMERERGRKNRRGQQARRAIWEKKYGKSAKHLVKLKQKRSDHPGMEKHESRDPHRRSETSTNRFKKAEKGTISVTGSNSEPIASTTKKSAAAAETKMHPSWIAKQNQIKSLSEVKPAGKKIFFD</sequence>
<feature type="compositionally biased region" description="Polar residues" evidence="2">
    <location>
        <begin position="399"/>
        <end position="409"/>
    </location>
</feature>
<keyword evidence="1" id="KW-0175">Coiled coil</keyword>
<dbReference type="InterPro" id="IPR037393">
    <property type="entry name" value="Bud22/SRFB1"/>
</dbReference>
<feature type="compositionally biased region" description="Low complexity" evidence="2">
    <location>
        <begin position="410"/>
        <end position="420"/>
    </location>
</feature>
<feature type="compositionally biased region" description="Acidic residues" evidence="2">
    <location>
        <begin position="198"/>
        <end position="214"/>
    </location>
</feature>
<keyword evidence="6" id="KW-1185">Reference proteome</keyword>
<dbReference type="EMBL" id="VDEP01000178">
    <property type="protein sequence ID" value="KAA1125450.1"/>
    <property type="molecule type" value="Genomic_DNA"/>
</dbReference>
<dbReference type="EMBL" id="VSWC01000092">
    <property type="protein sequence ID" value="KAA1091065.1"/>
    <property type="molecule type" value="Genomic_DNA"/>
</dbReference>